<sequence length="62" mass="6842">MLSDYLNKLSDDLTTSQTVLKQISQASNNSRVSNALDKIASRLEVHASQIQKLADHASTQKK</sequence>
<reference evidence="1 2" key="1">
    <citation type="journal article" date="2014" name="Genome Announc.">
        <title>Draft Genome Sequence of Moraxella bovoculi Strain 237T (ATCC BAA-1259T) Isolated from a Calf with Infectious Bovine Keratoconjunctivitis.</title>
        <authorList>
            <person name="Calcutt M.J."/>
            <person name="Foecking M.F."/>
            <person name="Martin N.T."/>
            <person name="Mhlanga-Mutangadura T."/>
            <person name="Reilly T.J."/>
        </authorList>
    </citation>
    <scope>NUCLEOTIDE SEQUENCE [LARGE SCALE GENOMIC DNA]</scope>
    <source>
        <strain evidence="1 2">237</strain>
    </source>
</reference>
<comment type="caution">
    <text evidence="1">The sequence shown here is derived from an EMBL/GenBank/DDBJ whole genome shotgun (WGS) entry which is preliminary data.</text>
</comment>
<keyword evidence="2" id="KW-1185">Reference proteome</keyword>
<name>A0A066UGJ5_9GAMM</name>
<proteinExistence type="predicted"/>
<evidence type="ECO:0000313" key="1">
    <source>
        <dbReference type="EMBL" id="KDN25007.1"/>
    </source>
</evidence>
<evidence type="ECO:0000313" key="2">
    <source>
        <dbReference type="Proteomes" id="UP000035860"/>
    </source>
</evidence>
<gene>
    <name evidence="1" type="ORF">MBO_05707</name>
</gene>
<organism evidence="1 2">
    <name type="scientific">Moraxella bovoculi 237</name>
    <dbReference type="NCBI Taxonomy" id="743974"/>
    <lineage>
        <taxon>Bacteria</taxon>
        <taxon>Pseudomonadati</taxon>
        <taxon>Pseudomonadota</taxon>
        <taxon>Gammaproteobacteria</taxon>
        <taxon>Moraxellales</taxon>
        <taxon>Moraxellaceae</taxon>
        <taxon>Moraxella</taxon>
    </lineage>
</organism>
<dbReference type="Proteomes" id="UP000035860">
    <property type="component" value="Unassembled WGS sequence"/>
</dbReference>
<dbReference type="EMBL" id="AOMT01000023">
    <property type="protein sequence ID" value="KDN25007.1"/>
    <property type="molecule type" value="Genomic_DNA"/>
</dbReference>
<dbReference type="AlphaFoldDB" id="A0A066UGJ5"/>
<dbReference type="RefSeq" id="WP_036365371.1">
    <property type="nucleotide sequence ID" value="NZ_AOMT01000023.1"/>
</dbReference>
<accession>A0A066UGJ5</accession>
<protein>
    <submittedName>
        <fullName evidence="1">Uncharacterized protein</fullName>
    </submittedName>
</protein>